<protein>
    <submittedName>
        <fullName evidence="1">Uncharacterized protein</fullName>
    </submittedName>
</protein>
<dbReference type="Proteomes" id="UP000032266">
    <property type="component" value="Chromosome"/>
</dbReference>
<dbReference type="KEGG" id="gsn:YC6258_05813"/>
<keyword evidence="2" id="KW-1185">Reference proteome</keyword>
<sequence length="63" mass="7506">MNEEENMLDQTTLIGQWPEQETGKFPRFYTIMLMSPRKMAAVLMPIKSKSYRQQFRPGRLPRT</sequence>
<name>A0A0C5VUL4_9GAMM</name>
<gene>
    <name evidence="1" type="ORF">YC6258_05813</name>
</gene>
<evidence type="ECO:0000313" key="2">
    <source>
        <dbReference type="Proteomes" id="UP000032266"/>
    </source>
</evidence>
<dbReference type="EMBL" id="CP007142">
    <property type="protein sequence ID" value="AJQ97841.1"/>
    <property type="molecule type" value="Genomic_DNA"/>
</dbReference>
<dbReference type="HOGENOM" id="CLU_2879589_0_0_6"/>
<accession>A0A0C5VUL4</accession>
<reference evidence="1 2" key="1">
    <citation type="submission" date="2014-01" db="EMBL/GenBank/DDBJ databases">
        <title>Full genme sequencing of cellulolytic bacterium Gynuella sunshinyii YC6258T gen. nov., sp. nov.</title>
        <authorList>
            <person name="Khan H."/>
            <person name="Chung E.J."/>
            <person name="Chung Y.R."/>
        </authorList>
    </citation>
    <scope>NUCLEOTIDE SEQUENCE [LARGE SCALE GENOMIC DNA]</scope>
    <source>
        <strain evidence="1 2">YC6258</strain>
    </source>
</reference>
<evidence type="ECO:0000313" key="1">
    <source>
        <dbReference type="EMBL" id="AJQ97841.1"/>
    </source>
</evidence>
<dbReference type="AlphaFoldDB" id="A0A0C5VUL4"/>
<proteinExistence type="predicted"/>
<dbReference type="RefSeq" id="WP_044619475.1">
    <property type="nucleotide sequence ID" value="NZ_CP007142.1"/>
</dbReference>
<organism evidence="1 2">
    <name type="scientific">Gynuella sunshinyii YC6258</name>
    <dbReference type="NCBI Taxonomy" id="1445510"/>
    <lineage>
        <taxon>Bacteria</taxon>
        <taxon>Pseudomonadati</taxon>
        <taxon>Pseudomonadota</taxon>
        <taxon>Gammaproteobacteria</taxon>
        <taxon>Oceanospirillales</taxon>
        <taxon>Saccharospirillaceae</taxon>
        <taxon>Gynuella</taxon>
    </lineage>
</organism>